<evidence type="ECO:0000313" key="2">
    <source>
        <dbReference type="Ensembl" id="ENSCAFP00040014223.1"/>
    </source>
</evidence>
<reference evidence="2" key="2">
    <citation type="submission" date="2025-08" db="UniProtKB">
        <authorList>
            <consortium name="Ensembl"/>
        </authorList>
    </citation>
    <scope>IDENTIFICATION</scope>
</reference>
<accession>A0A8C0QQL7</accession>
<evidence type="ECO:0000256" key="1">
    <source>
        <dbReference type="SAM" id="MobiDB-lite"/>
    </source>
</evidence>
<organism evidence="2 3">
    <name type="scientific">Canis lupus familiaris</name>
    <name type="common">Dog</name>
    <name type="synonym">Canis familiaris</name>
    <dbReference type="NCBI Taxonomy" id="9615"/>
    <lineage>
        <taxon>Eukaryota</taxon>
        <taxon>Metazoa</taxon>
        <taxon>Chordata</taxon>
        <taxon>Craniata</taxon>
        <taxon>Vertebrata</taxon>
        <taxon>Euteleostomi</taxon>
        <taxon>Mammalia</taxon>
        <taxon>Eutheria</taxon>
        <taxon>Laurasiatheria</taxon>
        <taxon>Carnivora</taxon>
        <taxon>Caniformia</taxon>
        <taxon>Canidae</taxon>
        <taxon>Canis</taxon>
    </lineage>
</organism>
<dbReference type="Proteomes" id="UP000694542">
    <property type="component" value="Chromosome 8"/>
</dbReference>
<proteinExistence type="predicted"/>
<dbReference type="Ensembl" id="ENSCAFT00040016417.1">
    <property type="protein sequence ID" value="ENSCAFP00040014223.1"/>
    <property type="gene ID" value="ENSCAFG00040008690.1"/>
</dbReference>
<reference evidence="2" key="1">
    <citation type="submission" date="2018-10" db="EMBL/GenBank/DDBJ databases">
        <title>De novo assembly of a Great Dane genome.</title>
        <authorList>
            <person name="Kidd J.M."/>
            <person name="Pendleton A.L."/>
            <person name="Shen F."/>
            <person name="Emery S."/>
        </authorList>
    </citation>
    <scope>NUCLEOTIDE SEQUENCE [LARGE SCALE GENOMIC DNA]</scope>
    <source>
        <strain evidence="2">Great Dane</strain>
    </source>
</reference>
<feature type="compositionally biased region" description="Basic and acidic residues" evidence="1">
    <location>
        <begin position="86"/>
        <end position="95"/>
    </location>
</feature>
<dbReference type="AlphaFoldDB" id="A0A8C0QQL7"/>
<feature type="region of interest" description="Disordered" evidence="1">
    <location>
        <begin position="1"/>
        <end position="95"/>
    </location>
</feature>
<evidence type="ECO:0000313" key="3">
    <source>
        <dbReference type="Proteomes" id="UP000694542"/>
    </source>
</evidence>
<sequence length="95" mass="10240">MILTRESPPTRPCSIPTSTSRETVPKARRGPSQETRTGLPHGTAQTDAVRSDQAVLILQPRAALRVGPRGPQESPGAEAPEVCGRQPEDRRPEGH</sequence>
<name>A0A8C0QQL7_CANLF</name>
<protein>
    <submittedName>
        <fullName evidence="2">Uncharacterized protein</fullName>
    </submittedName>
</protein>